<evidence type="ECO:0000259" key="1">
    <source>
        <dbReference type="Pfam" id="PF24035"/>
    </source>
</evidence>
<dbReference type="Proteomes" id="UP000001903">
    <property type="component" value="Plasmid pHTUR03"/>
</dbReference>
<organism evidence="2 3">
    <name type="scientific">Haloterrigena turkmenica (strain ATCC 51198 / DSM 5511 / JCM 9101 / NCIMB 13204 / VKM B-1734 / 4k)</name>
    <name type="common">Halococcus turkmenicus</name>
    <dbReference type="NCBI Taxonomy" id="543526"/>
    <lineage>
        <taxon>Archaea</taxon>
        <taxon>Methanobacteriati</taxon>
        <taxon>Methanobacteriota</taxon>
        <taxon>Stenosarchaea group</taxon>
        <taxon>Halobacteria</taxon>
        <taxon>Halobacteriales</taxon>
        <taxon>Natrialbaceae</taxon>
        <taxon>Haloterrigena</taxon>
    </lineage>
</organism>
<sequence>MDDASLENPADRITVGGSDVDRLFEILEHRYRRYIIQRLRTTDQPVTEEQLAMEIAAREREVPVQTITLQTADYIRTVLHHTHLPKMVDESIITYDTDTGKISLTNQIIDLEPVLAAVSDGLAGAE</sequence>
<dbReference type="Pfam" id="PF24035">
    <property type="entry name" value="DUF7344"/>
    <property type="match status" value="1"/>
</dbReference>
<dbReference type="GeneID" id="8745462"/>
<dbReference type="RefSeq" id="WP_012945837.1">
    <property type="nucleotide sequence ID" value="NC_013746.1"/>
</dbReference>
<dbReference type="OrthoDB" id="206151at2157"/>
<geneLocation type="plasmid" evidence="2 3">
    <name>pHTUR03</name>
</geneLocation>
<dbReference type="InterPro" id="IPR055768">
    <property type="entry name" value="DUF7344"/>
</dbReference>
<protein>
    <recommendedName>
        <fullName evidence="1">DUF7344 domain-containing protein</fullName>
    </recommendedName>
</protein>
<dbReference type="HOGENOM" id="CLU_131305_4_1_2"/>
<keyword evidence="2" id="KW-0614">Plasmid</keyword>
<accession>D2S2J7</accession>
<name>D2S2J7_HALTV</name>
<proteinExistence type="predicted"/>
<dbReference type="AlphaFoldDB" id="D2S2J7"/>
<gene>
    <name evidence="2" type="ordered locus">Htur_4832</name>
</gene>
<reference evidence="2 3" key="1">
    <citation type="journal article" date="2010" name="Stand. Genomic Sci.">
        <title>Complete genome sequence of Haloterrigena turkmenica type strain (4k).</title>
        <authorList>
            <person name="Saunders E."/>
            <person name="Tindall B.J."/>
            <person name="Fahnrich R."/>
            <person name="Lapidus A."/>
            <person name="Copeland A."/>
            <person name="Del Rio T.G."/>
            <person name="Lucas S."/>
            <person name="Chen F."/>
            <person name="Tice H."/>
            <person name="Cheng J.F."/>
            <person name="Han C."/>
            <person name="Detter J.C."/>
            <person name="Bruce D."/>
            <person name="Goodwin L."/>
            <person name="Chain P."/>
            <person name="Pitluck S."/>
            <person name="Pati A."/>
            <person name="Ivanova N."/>
            <person name="Mavromatis K."/>
            <person name="Chen A."/>
            <person name="Palaniappan K."/>
            <person name="Land M."/>
            <person name="Hauser L."/>
            <person name="Chang Y.J."/>
            <person name="Jeffries C.D."/>
            <person name="Brettin T."/>
            <person name="Rohde M."/>
            <person name="Goker M."/>
            <person name="Bristow J."/>
            <person name="Eisen J.A."/>
            <person name="Markowitz V."/>
            <person name="Hugenholtz P."/>
            <person name="Klenk H.P."/>
            <person name="Kyrpides N.C."/>
        </authorList>
    </citation>
    <scope>NUCLEOTIDE SEQUENCE [LARGE SCALE GENOMIC DNA]</scope>
    <source>
        <strain evidence="3">ATCC 51198 / DSM 5511 / JCM 9101 / NCIMB 13204 / VKM B-1734 / 4k</strain>
    </source>
</reference>
<feature type="domain" description="DUF7344" evidence="1">
    <location>
        <begin position="24"/>
        <end position="102"/>
    </location>
</feature>
<keyword evidence="3" id="KW-1185">Reference proteome</keyword>
<dbReference type="EMBL" id="CP001863">
    <property type="protein sequence ID" value="ADB63594.1"/>
    <property type="molecule type" value="Genomic_DNA"/>
</dbReference>
<evidence type="ECO:0000313" key="2">
    <source>
        <dbReference type="EMBL" id="ADB63594.1"/>
    </source>
</evidence>
<dbReference type="KEGG" id="htu:Htur_4832"/>
<evidence type="ECO:0000313" key="3">
    <source>
        <dbReference type="Proteomes" id="UP000001903"/>
    </source>
</evidence>